<evidence type="ECO:0000256" key="8">
    <source>
        <dbReference type="SAM" id="MobiDB-lite"/>
    </source>
</evidence>
<evidence type="ECO:0000256" key="4">
    <source>
        <dbReference type="ARBA" id="ARBA00022786"/>
    </source>
</evidence>
<keyword evidence="4 7" id="KW-0833">Ubl conjugation pathway</keyword>
<evidence type="ECO:0000313" key="10">
    <source>
        <dbReference type="EMBL" id="GMH97272.1"/>
    </source>
</evidence>
<dbReference type="GO" id="GO:0005829">
    <property type="term" value="C:cytosol"/>
    <property type="evidence" value="ECO:0007669"/>
    <property type="project" value="TreeGrafter"/>
</dbReference>
<feature type="region of interest" description="Disordered" evidence="8">
    <location>
        <begin position="1"/>
        <end position="84"/>
    </location>
</feature>
<feature type="compositionally biased region" description="Basic and acidic residues" evidence="8">
    <location>
        <begin position="766"/>
        <end position="775"/>
    </location>
</feature>
<feature type="region of interest" description="Disordered" evidence="8">
    <location>
        <begin position="588"/>
        <end position="687"/>
    </location>
</feature>
<dbReference type="SUPFAM" id="SSF54001">
    <property type="entry name" value="Cysteine proteinases"/>
    <property type="match status" value="1"/>
</dbReference>
<dbReference type="InterPro" id="IPR001394">
    <property type="entry name" value="Peptidase_C19_UCH"/>
</dbReference>
<comment type="similarity">
    <text evidence="2 7">Belongs to the peptidase C19 family.</text>
</comment>
<evidence type="ECO:0000313" key="11">
    <source>
        <dbReference type="Proteomes" id="UP001165160"/>
    </source>
</evidence>
<dbReference type="PROSITE" id="PS00973">
    <property type="entry name" value="USP_2"/>
    <property type="match status" value="1"/>
</dbReference>
<comment type="caution">
    <text evidence="10">The sequence shown here is derived from an EMBL/GenBank/DDBJ whole genome shotgun (WGS) entry which is preliminary data.</text>
</comment>
<feature type="compositionally biased region" description="Pro residues" evidence="8">
    <location>
        <begin position="28"/>
        <end position="44"/>
    </location>
</feature>
<dbReference type="Gene3D" id="3.90.70.10">
    <property type="entry name" value="Cysteine proteinases"/>
    <property type="match status" value="1"/>
</dbReference>
<dbReference type="PROSITE" id="PS50235">
    <property type="entry name" value="USP_3"/>
    <property type="match status" value="1"/>
</dbReference>
<dbReference type="Proteomes" id="UP001165160">
    <property type="component" value="Unassembled WGS sequence"/>
</dbReference>
<dbReference type="PANTHER" id="PTHR24006">
    <property type="entry name" value="UBIQUITIN CARBOXYL-TERMINAL HYDROLASE"/>
    <property type="match status" value="1"/>
</dbReference>
<feature type="compositionally biased region" description="Basic residues" evidence="8">
    <location>
        <begin position="647"/>
        <end position="659"/>
    </location>
</feature>
<dbReference type="InterPro" id="IPR028889">
    <property type="entry name" value="USP"/>
</dbReference>
<dbReference type="EC" id="3.4.19.12" evidence="7"/>
<feature type="compositionally biased region" description="Basic and acidic residues" evidence="8">
    <location>
        <begin position="463"/>
        <end position="525"/>
    </location>
</feature>
<dbReference type="AlphaFoldDB" id="A0A9W7BVC0"/>
<evidence type="ECO:0000256" key="5">
    <source>
        <dbReference type="ARBA" id="ARBA00022801"/>
    </source>
</evidence>
<feature type="compositionally biased region" description="Low complexity" evidence="8">
    <location>
        <begin position="614"/>
        <end position="629"/>
    </location>
</feature>
<dbReference type="GO" id="GO:0016579">
    <property type="term" value="P:protein deubiquitination"/>
    <property type="evidence" value="ECO:0007669"/>
    <property type="project" value="InterPro"/>
</dbReference>
<name>A0A9W7BVC0_9STRA</name>
<proteinExistence type="inferred from homology"/>
<evidence type="ECO:0000256" key="7">
    <source>
        <dbReference type="RuleBase" id="RU366025"/>
    </source>
</evidence>
<gene>
    <name evidence="10" type="ORF">TrVE_jg6337</name>
</gene>
<dbReference type="Pfam" id="PF00443">
    <property type="entry name" value="UCH"/>
    <property type="match status" value="1"/>
</dbReference>
<dbReference type="GO" id="GO:0006508">
    <property type="term" value="P:proteolysis"/>
    <property type="evidence" value="ECO:0007669"/>
    <property type="project" value="UniProtKB-KW"/>
</dbReference>
<feature type="region of interest" description="Disordered" evidence="8">
    <location>
        <begin position="745"/>
        <end position="775"/>
    </location>
</feature>
<evidence type="ECO:0000256" key="1">
    <source>
        <dbReference type="ARBA" id="ARBA00000707"/>
    </source>
</evidence>
<evidence type="ECO:0000256" key="3">
    <source>
        <dbReference type="ARBA" id="ARBA00022670"/>
    </source>
</evidence>
<feature type="domain" description="USP" evidence="9">
    <location>
        <begin position="126"/>
        <end position="446"/>
    </location>
</feature>
<reference evidence="11" key="1">
    <citation type="journal article" date="2023" name="Commun. Biol.">
        <title>Genome analysis of Parmales, the sister group of diatoms, reveals the evolutionary specialization of diatoms from phago-mixotrophs to photoautotrophs.</title>
        <authorList>
            <person name="Ban H."/>
            <person name="Sato S."/>
            <person name="Yoshikawa S."/>
            <person name="Yamada K."/>
            <person name="Nakamura Y."/>
            <person name="Ichinomiya M."/>
            <person name="Sato N."/>
            <person name="Blanc-Mathieu R."/>
            <person name="Endo H."/>
            <person name="Kuwata A."/>
            <person name="Ogata H."/>
        </authorList>
    </citation>
    <scope>NUCLEOTIDE SEQUENCE [LARGE SCALE GENOMIC DNA]</scope>
    <source>
        <strain evidence="11">NIES 3699</strain>
    </source>
</reference>
<keyword evidence="11" id="KW-1185">Reference proteome</keyword>
<organism evidence="10 11">
    <name type="scientific">Triparma verrucosa</name>
    <dbReference type="NCBI Taxonomy" id="1606542"/>
    <lineage>
        <taxon>Eukaryota</taxon>
        <taxon>Sar</taxon>
        <taxon>Stramenopiles</taxon>
        <taxon>Ochrophyta</taxon>
        <taxon>Bolidophyceae</taxon>
        <taxon>Parmales</taxon>
        <taxon>Triparmaceae</taxon>
        <taxon>Triparma</taxon>
    </lineage>
</organism>
<keyword evidence="6 7" id="KW-0788">Thiol protease</keyword>
<keyword evidence="5 7" id="KW-0378">Hydrolase</keyword>
<keyword evidence="3 7" id="KW-0645">Protease</keyword>
<accession>A0A9W7BVC0</accession>
<evidence type="ECO:0000256" key="6">
    <source>
        <dbReference type="ARBA" id="ARBA00022807"/>
    </source>
</evidence>
<evidence type="ECO:0000259" key="9">
    <source>
        <dbReference type="PROSITE" id="PS50235"/>
    </source>
</evidence>
<feature type="region of interest" description="Disordered" evidence="8">
    <location>
        <begin position="463"/>
        <end position="531"/>
    </location>
</feature>
<dbReference type="InterPro" id="IPR018200">
    <property type="entry name" value="USP_CS"/>
</dbReference>
<dbReference type="InterPro" id="IPR038765">
    <property type="entry name" value="Papain-like_cys_pep_sf"/>
</dbReference>
<dbReference type="PROSITE" id="PS00972">
    <property type="entry name" value="USP_1"/>
    <property type="match status" value="1"/>
</dbReference>
<dbReference type="PANTHER" id="PTHR24006:SF758">
    <property type="entry name" value="UBIQUITIN CARBOXYL-TERMINAL HYDROLASE 36"/>
    <property type="match status" value="1"/>
</dbReference>
<evidence type="ECO:0000256" key="2">
    <source>
        <dbReference type="ARBA" id="ARBA00009085"/>
    </source>
</evidence>
<dbReference type="EMBL" id="BRXX01000197">
    <property type="protein sequence ID" value="GMH97272.1"/>
    <property type="molecule type" value="Genomic_DNA"/>
</dbReference>
<comment type="catalytic activity">
    <reaction evidence="1 7">
        <text>Thiol-dependent hydrolysis of ester, thioester, amide, peptide and isopeptide bonds formed by the C-terminal Gly of ubiquitin (a 76-residue protein attached to proteins as an intracellular targeting signal).</text>
        <dbReference type="EC" id="3.4.19.12"/>
    </reaction>
</comment>
<dbReference type="InterPro" id="IPR050164">
    <property type="entry name" value="Peptidase_C19"/>
</dbReference>
<feature type="compositionally biased region" description="Polar residues" evidence="8">
    <location>
        <begin position="58"/>
        <end position="69"/>
    </location>
</feature>
<dbReference type="GO" id="GO:0005634">
    <property type="term" value="C:nucleus"/>
    <property type="evidence" value="ECO:0007669"/>
    <property type="project" value="TreeGrafter"/>
</dbReference>
<sequence length="775" mass="85949">MEVDRPALDDTDIDTIFSKKTKPKLKPNSPPVPNPNPPKSPPPIARIKSPAPAPLSPRSITRQTSSQALSDPVGNRPRLNSTDSELLLPRKGLCEEQPVLSSYKWLPDFPSKLLPPSASSKKSIGPGLRNLGNTCFLNSTLQCLCYSPVFSQCLLLPPPTSSAKPPSRITLILRNLLKTMHCSPSNKTTSAVNPSPLVSRLRELSKNFKPHRQEDAHEFLITLLSHLQDSELLLAGIDSRKSGWRDRLGLKRLDETSLVHRMFGGYLRSQILCTKCGFKSNTYDPFLDLALDISSKPVTSLKSALKHHTSSETLDADNKYSCSSCSSLVCARKQLTIFRPPLTLIIQLKRFRYSPFGPSRSSSKISKKVNYAKKLELPLSDKRVCVYNLTSVLVHVGTSSSSGHYYSYVKGISGKWFEMNDEFVRPVREEEVMGVREAYLLFYTREEVKLDLPGLPNRVGEVERVEGGMTGEEAREKVKEKKGRERRMSDAVEEEARKEEEEDKKEKEMEIRKESQKEGEKKEATDGDGSVTSYAHGIAVKVKRYKFDKVRVAPAFTGCLGRFIPFGQKPMAARNGFQIHSLCKVGEEDVDGEEEGSGNKTEVASLEAEEDTSDYASDSSSSAPSSSSSSEEEDEEESSTPPTLPKSKVKSKPKLKSKGSKALLGNVAVGGWSDSDSDSDISDHQVSTSIKKVRAAQLAAEEASALNRKRKLRKSNWDEKLDEGKRKKVKGKKVEGATFEKVGKENPFFKKQSQNMRLGGGKKGGSGKDFDRRKR</sequence>
<dbReference type="GO" id="GO:0004843">
    <property type="term" value="F:cysteine-type deubiquitinase activity"/>
    <property type="evidence" value="ECO:0007669"/>
    <property type="project" value="UniProtKB-UniRule"/>
</dbReference>
<protein>
    <recommendedName>
        <fullName evidence="7">Ubiquitin carboxyl-terminal hydrolase</fullName>
        <ecNumber evidence="7">3.4.19.12</ecNumber>
    </recommendedName>
</protein>